<gene>
    <name evidence="1" type="ORF">FKY71_06550</name>
</gene>
<sequence>MAATMRHNCRVEYRGNEIVITGPAREAKQEAQRIIQRFACSAVPYRLASAESDQVILKPDS</sequence>
<dbReference type="AlphaFoldDB" id="A0A540VSV8"/>
<reference evidence="1 2" key="1">
    <citation type="submission" date="2019-06" db="EMBL/GenBank/DDBJ databases">
        <title>Metagenome assembled Genome of Spiribacter salinus SL48-SHIP from the microbial mat of Salt Lake 48 (Novosibirsk region, Russia).</title>
        <authorList>
            <person name="Shipova A."/>
            <person name="Rozanov A.S."/>
            <person name="Bryanskaya A.V."/>
            <person name="Peltek S.E."/>
        </authorList>
    </citation>
    <scope>NUCLEOTIDE SEQUENCE [LARGE SCALE GENOMIC DNA]</scope>
    <source>
        <strain evidence="1">SL48-SHIP-2</strain>
    </source>
</reference>
<dbReference type="Proteomes" id="UP000315400">
    <property type="component" value="Unassembled WGS sequence"/>
</dbReference>
<comment type="caution">
    <text evidence="1">The sequence shown here is derived from an EMBL/GenBank/DDBJ whole genome shotgun (WGS) entry which is preliminary data.</text>
</comment>
<dbReference type="EMBL" id="VIFK01000037">
    <property type="protein sequence ID" value="TQE99825.1"/>
    <property type="molecule type" value="Genomic_DNA"/>
</dbReference>
<dbReference type="STRING" id="1260251.SPISAL_00970"/>
<proteinExistence type="predicted"/>
<organism evidence="1 2">
    <name type="scientific">Spiribacter salinus</name>
    <dbReference type="NCBI Taxonomy" id="1335746"/>
    <lineage>
        <taxon>Bacteria</taxon>
        <taxon>Pseudomonadati</taxon>
        <taxon>Pseudomonadota</taxon>
        <taxon>Gammaproteobacteria</taxon>
        <taxon>Chromatiales</taxon>
        <taxon>Ectothiorhodospiraceae</taxon>
        <taxon>Spiribacter</taxon>
    </lineage>
</organism>
<evidence type="ECO:0000313" key="1">
    <source>
        <dbReference type="EMBL" id="TQE99825.1"/>
    </source>
</evidence>
<evidence type="ECO:0000313" key="2">
    <source>
        <dbReference type="Proteomes" id="UP000315400"/>
    </source>
</evidence>
<protein>
    <submittedName>
        <fullName evidence="1">Uncharacterized protein</fullName>
    </submittedName>
</protein>
<name>A0A540VSV8_9GAMM</name>
<accession>A0A540VSV8</accession>